<gene>
    <name evidence="1" type="ORF">FUA48_15565</name>
</gene>
<dbReference type="InterPro" id="IPR050583">
    <property type="entry name" value="Mycobacterial_A85_antigen"/>
</dbReference>
<proteinExistence type="predicted"/>
<sequence length="267" mass="30991">MVRNFLLIVLSLWYMTAKSQEHTSSQNVSSFTIQAPQLGGERKIWVYLPFNYNETHKKFPVIYMHDGQNLFDSFTAFAGEWRIDEVLDSLKAESIVIGIENGGDKRINELTPYTNEKYGGGDGDKYLDFLVNTLKPYVDENYHTLTDRNNTTIFGSSLGGLISFYAILKYPKVFGKAGVFSPSFWFSEDMYDLLHNTETIDARIYFMAGDHESSETITDLERMEELVKYKIKDKKQFLKKVVHNGRHNETLWTNEFKEAYLWLTDND</sequence>
<dbReference type="SUPFAM" id="SSF53474">
    <property type="entry name" value="alpha/beta-Hydrolases"/>
    <property type="match status" value="1"/>
</dbReference>
<dbReference type="Proteomes" id="UP000321222">
    <property type="component" value="Chromosome"/>
</dbReference>
<keyword evidence="1" id="KW-0378">Hydrolase</keyword>
<organism evidence="1 2">
    <name type="scientific">Flavobacterium alkalisoli</name>
    <dbReference type="NCBI Taxonomy" id="2602769"/>
    <lineage>
        <taxon>Bacteria</taxon>
        <taxon>Pseudomonadati</taxon>
        <taxon>Bacteroidota</taxon>
        <taxon>Flavobacteriia</taxon>
        <taxon>Flavobacteriales</taxon>
        <taxon>Flavobacteriaceae</taxon>
        <taxon>Flavobacterium</taxon>
    </lineage>
</organism>
<dbReference type="Pfam" id="PF00756">
    <property type="entry name" value="Esterase"/>
    <property type="match status" value="1"/>
</dbReference>
<dbReference type="OrthoDB" id="9784036at2"/>
<reference evidence="1 2" key="1">
    <citation type="submission" date="2019-08" db="EMBL/GenBank/DDBJ databases">
        <title>Flavobacterium alkalisoli sp. nov., isolated from rhizosphere soil of Suaeda salsa.</title>
        <authorList>
            <person name="Sun J.-Q."/>
            <person name="Xu L."/>
        </authorList>
    </citation>
    <scope>NUCLEOTIDE SEQUENCE [LARGE SCALE GENOMIC DNA]</scope>
    <source>
        <strain evidence="1 2">XS-5</strain>
    </source>
</reference>
<dbReference type="InterPro" id="IPR029058">
    <property type="entry name" value="AB_hydrolase_fold"/>
</dbReference>
<evidence type="ECO:0000313" key="2">
    <source>
        <dbReference type="Proteomes" id="UP000321222"/>
    </source>
</evidence>
<accession>A0A5B9FUE5</accession>
<dbReference type="InterPro" id="IPR000801">
    <property type="entry name" value="Esterase-like"/>
</dbReference>
<dbReference type="KEGG" id="fak:FUA48_15565"/>
<dbReference type="Gene3D" id="3.40.50.1820">
    <property type="entry name" value="alpha/beta hydrolase"/>
    <property type="match status" value="1"/>
</dbReference>
<evidence type="ECO:0000313" key="1">
    <source>
        <dbReference type="EMBL" id="QEE50943.1"/>
    </source>
</evidence>
<dbReference type="GO" id="GO:0016787">
    <property type="term" value="F:hydrolase activity"/>
    <property type="evidence" value="ECO:0007669"/>
    <property type="project" value="UniProtKB-KW"/>
</dbReference>
<dbReference type="AlphaFoldDB" id="A0A5B9FUE5"/>
<dbReference type="EMBL" id="CP042831">
    <property type="protein sequence ID" value="QEE50943.1"/>
    <property type="molecule type" value="Genomic_DNA"/>
</dbReference>
<dbReference type="PANTHER" id="PTHR48098:SF6">
    <property type="entry name" value="FERRI-BACILLIBACTIN ESTERASE BESA"/>
    <property type="match status" value="1"/>
</dbReference>
<protein>
    <submittedName>
        <fullName evidence="1">Alpha/beta hydrolase</fullName>
    </submittedName>
</protein>
<dbReference type="PANTHER" id="PTHR48098">
    <property type="entry name" value="ENTEROCHELIN ESTERASE-RELATED"/>
    <property type="match status" value="1"/>
</dbReference>
<name>A0A5B9FUE5_9FLAO</name>
<keyword evidence="2" id="KW-1185">Reference proteome</keyword>